<reference evidence="4 5" key="1">
    <citation type="journal article" date="2016" name="Mol. Biol. Evol.">
        <title>Comparative Genomics of Early-Diverging Mushroom-Forming Fungi Provides Insights into the Origins of Lignocellulose Decay Capabilities.</title>
        <authorList>
            <person name="Nagy L.G."/>
            <person name="Riley R."/>
            <person name="Tritt A."/>
            <person name="Adam C."/>
            <person name="Daum C."/>
            <person name="Floudas D."/>
            <person name="Sun H."/>
            <person name="Yadav J.S."/>
            <person name="Pangilinan J."/>
            <person name="Larsson K.H."/>
            <person name="Matsuura K."/>
            <person name="Barry K."/>
            <person name="Labutti K."/>
            <person name="Kuo R."/>
            <person name="Ohm R.A."/>
            <person name="Bhattacharya S.S."/>
            <person name="Shirouzu T."/>
            <person name="Yoshinaga Y."/>
            <person name="Martin F.M."/>
            <person name="Grigoriev I.V."/>
            <person name="Hibbett D.S."/>
        </authorList>
    </citation>
    <scope>NUCLEOTIDE SEQUENCE [LARGE SCALE GENOMIC DNA]</scope>
    <source>
        <strain evidence="4 5">TUFC12733</strain>
    </source>
</reference>
<evidence type="ECO:0000256" key="1">
    <source>
        <dbReference type="PROSITE-ProRule" id="PRU00453"/>
    </source>
</evidence>
<protein>
    <recommendedName>
        <fullName evidence="3">HIT-type domain-containing protein</fullName>
    </recommendedName>
</protein>
<dbReference type="EMBL" id="KV417266">
    <property type="protein sequence ID" value="KZP01802.1"/>
    <property type="molecule type" value="Genomic_DNA"/>
</dbReference>
<feature type="domain" description="HIT-type" evidence="3">
    <location>
        <begin position="29"/>
        <end position="62"/>
    </location>
</feature>
<evidence type="ECO:0000313" key="4">
    <source>
        <dbReference type="EMBL" id="KZP01802.1"/>
    </source>
</evidence>
<dbReference type="GO" id="GO:0008270">
    <property type="term" value="F:zinc ion binding"/>
    <property type="evidence" value="ECO:0007669"/>
    <property type="project" value="UniProtKB-UniRule"/>
</dbReference>
<dbReference type="InterPro" id="IPR039646">
    <property type="entry name" value="ZNHIT2"/>
</dbReference>
<proteinExistence type="predicted"/>
<sequence length="452" mass="48938">MSFSLRLSSLEKRLNPPGSSAAAIEQQPCGICGRQFAKYTCPTCNTPYCSLTCFRSEAHAQCTEPFYRQALEDEIKSGPSRTAEEKRAMLEMLKRFEEQSAELDEGGDSDAEEEEGAGDELANKLAGLDLDTADPEELWDALTPEQQAEFTRLLQDPESESARALLASASAQEDPVLPWWEATLEDEEDGKEGGGRYAHPPGMMDVPEGLVQLQRARQGPLLVYNVIAIALVYSYATRHMGRSPLSSPSPGPSAPNPRPDTAQAESETAELILRTLPFLADRRSTLVFPSVESALTDVWSRLPQQDAGPALFAVLLEDAAALLRPRMVSELEVELPAAPPPQPSLKAKPTTQSAAESSSPPATAASSDARTHPNRMALLMLSDLYALLWSHKPAAMKLQYYAAHVLSLPPRVLEEVCAQAALASQQQQEEEERRLAGGGGQGTVSTLAKGMV</sequence>
<dbReference type="Proteomes" id="UP000076738">
    <property type="component" value="Unassembled WGS sequence"/>
</dbReference>
<gene>
    <name evidence="4" type="ORF">CALVIDRAFT_559595</name>
</gene>
<keyword evidence="1" id="KW-0862">Zinc</keyword>
<feature type="region of interest" description="Disordered" evidence="2">
    <location>
        <begin position="99"/>
        <end position="118"/>
    </location>
</feature>
<keyword evidence="1" id="KW-0863">Zinc-finger</keyword>
<feature type="region of interest" description="Disordered" evidence="2">
    <location>
        <begin position="334"/>
        <end position="370"/>
    </location>
</feature>
<dbReference type="PANTHER" id="PTHR15555">
    <property type="entry name" value="ZINC FINGER HIT DOMAIN CONTAINING PROTEIN 2 PROTEIN FON -RELATED"/>
    <property type="match status" value="1"/>
</dbReference>
<accession>A0A167SD38</accession>
<dbReference type="SUPFAM" id="SSF144232">
    <property type="entry name" value="HIT/MYND zinc finger-like"/>
    <property type="match status" value="1"/>
</dbReference>
<name>A0A167SD38_CALVF</name>
<feature type="region of interest" description="Disordered" evidence="2">
    <location>
        <begin position="241"/>
        <end position="266"/>
    </location>
</feature>
<dbReference type="CDD" id="cd23024">
    <property type="entry name" value="zf-HIT_ZNHIT2-3"/>
    <property type="match status" value="1"/>
</dbReference>
<feature type="compositionally biased region" description="Low complexity" evidence="2">
    <location>
        <begin position="344"/>
        <end position="368"/>
    </location>
</feature>
<dbReference type="PROSITE" id="PS51083">
    <property type="entry name" value="ZF_HIT"/>
    <property type="match status" value="1"/>
</dbReference>
<dbReference type="AlphaFoldDB" id="A0A167SD38"/>
<keyword evidence="5" id="KW-1185">Reference proteome</keyword>
<dbReference type="OrthoDB" id="18412at2759"/>
<feature type="region of interest" description="Disordered" evidence="2">
    <location>
        <begin position="428"/>
        <end position="452"/>
    </location>
</feature>
<dbReference type="STRING" id="1330018.A0A167SD38"/>
<keyword evidence="1" id="KW-0479">Metal-binding</keyword>
<dbReference type="PANTHER" id="PTHR15555:SF0">
    <property type="entry name" value="ZINC FINGER HIT DOMAIN-CONTAINING PROTEIN 2"/>
    <property type="match status" value="1"/>
</dbReference>
<evidence type="ECO:0000259" key="3">
    <source>
        <dbReference type="PROSITE" id="PS51083"/>
    </source>
</evidence>
<dbReference type="Pfam" id="PF04438">
    <property type="entry name" value="zf-HIT"/>
    <property type="match status" value="1"/>
</dbReference>
<dbReference type="Gene3D" id="3.30.60.190">
    <property type="match status" value="1"/>
</dbReference>
<evidence type="ECO:0000313" key="5">
    <source>
        <dbReference type="Proteomes" id="UP000076738"/>
    </source>
</evidence>
<feature type="compositionally biased region" description="Pro residues" evidence="2">
    <location>
        <begin position="247"/>
        <end position="258"/>
    </location>
</feature>
<organism evidence="4 5">
    <name type="scientific">Calocera viscosa (strain TUFC12733)</name>
    <dbReference type="NCBI Taxonomy" id="1330018"/>
    <lineage>
        <taxon>Eukaryota</taxon>
        <taxon>Fungi</taxon>
        <taxon>Dikarya</taxon>
        <taxon>Basidiomycota</taxon>
        <taxon>Agaricomycotina</taxon>
        <taxon>Dacrymycetes</taxon>
        <taxon>Dacrymycetales</taxon>
        <taxon>Dacrymycetaceae</taxon>
        <taxon>Calocera</taxon>
    </lineage>
</organism>
<dbReference type="InterPro" id="IPR007529">
    <property type="entry name" value="Znf_HIT"/>
</dbReference>
<evidence type="ECO:0000256" key="2">
    <source>
        <dbReference type="SAM" id="MobiDB-lite"/>
    </source>
</evidence>